<reference evidence="2" key="2">
    <citation type="submission" date="2021-04" db="EMBL/GenBank/DDBJ databases">
        <authorList>
            <person name="Gilroy R."/>
        </authorList>
    </citation>
    <scope>NUCLEOTIDE SEQUENCE</scope>
    <source>
        <strain evidence="2">ChiSjej2B20-11307</strain>
    </source>
</reference>
<reference evidence="2" key="1">
    <citation type="journal article" date="2021" name="PeerJ">
        <title>Extensive microbial diversity within the chicken gut microbiome revealed by metagenomics and culture.</title>
        <authorList>
            <person name="Gilroy R."/>
            <person name="Ravi A."/>
            <person name="Getino M."/>
            <person name="Pursley I."/>
            <person name="Horton D.L."/>
            <person name="Alikhan N.F."/>
            <person name="Baker D."/>
            <person name="Gharbi K."/>
            <person name="Hall N."/>
            <person name="Watson M."/>
            <person name="Adriaenssens E.M."/>
            <person name="Foster-Nyarko E."/>
            <person name="Jarju S."/>
            <person name="Secka A."/>
            <person name="Antonio M."/>
            <person name="Oren A."/>
            <person name="Chaudhuri R.R."/>
            <person name="La Ragione R."/>
            <person name="Hildebrand F."/>
            <person name="Pallen M.J."/>
        </authorList>
    </citation>
    <scope>NUCLEOTIDE SEQUENCE</scope>
    <source>
        <strain evidence="2">ChiSjej2B20-11307</strain>
    </source>
</reference>
<dbReference type="PANTHER" id="PTHR35339">
    <property type="entry name" value="LINALOOL DEHYDRATASE_ISOMERASE DOMAIN-CONTAINING PROTEIN"/>
    <property type="match status" value="1"/>
</dbReference>
<dbReference type="AlphaFoldDB" id="A0A9D2HBH0"/>
<protein>
    <submittedName>
        <fullName evidence="2">DUF2264 domain-containing protein</fullName>
    </submittedName>
</protein>
<dbReference type="InterPro" id="IPR049349">
    <property type="entry name" value="DUF2264_N"/>
</dbReference>
<comment type="caution">
    <text evidence="2">The sequence shown here is derived from an EMBL/GenBank/DDBJ whole genome shotgun (WGS) entry which is preliminary data.</text>
</comment>
<evidence type="ECO:0000313" key="3">
    <source>
        <dbReference type="Proteomes" id="UP000824223"/>
    </source>
</evidence>
<dbReference type="PANTHER" id="PTHR35339:SF4">
    <property type="entry name" value="LINALOOL DEHYDRATASE_ISOMERASE DOMAIN-CONTAINING PROTEIN"/>
    <property type="match status" value="1"/>
</dbReference>
<name>A0A9D2HBH0_9FIRM</name>
<gene>
    <name evidence="2" type="ORF">H9798_07830</name>
</gene>
<organism evidence="2 3">
    <name type="scientific">Candidatus Mediterraneibacter pullicola</name>
    <dbReference type="NCBI Taxonomy" id="2838682"/>
    <lineage>
        <taxon>Bacteria</taxon>
        <taxon>Bacillati</taxon>
        <taxon>Bacillota</taxon>
        <taxon>Clostridia</taxon>
        <taxon>Lachnospirales</taxon>
        <taxon>Lachnospiraceae</taxon>
        <taxon>Mediterraneibacter</taxon>
    </lineage>
</organism>
<evidence type="ECO:0000259" key="1">
    <source>
        <dbReference type="Pfam" id="PF10022"/>
    </source>
</evidence>
<dbReference type="Proteomes" id="UP000824223">
    <property type="component" value="Unassembled WGS sequence"/>
</dbReference>
<dbReference type="EMBL" id="DXAK01000043">
    <property type="protein sequence ID" value="HJA07030.1"/>
    <property type="molecule type" value="Genomic_DNA"/>
</dbReference>
<dbReference type="InterPro" id="IPR016624">
    <property type="entry name" value="UCP014753"/>
</dbReference>
<dbReference type="Pfam" id="PF10022">
    <property type="entry name" value="DUF2264"/>
    <property type="match status" value="1"/>
</dbReference>
<evidence type="ECO:0000313" key="2">
    <source>
        <dbReference type="EMBL" id="HJA07030.1"/>
    </source>
</evidence>
<accession>A0A9D2HBH0</accession>
<sequence>MRFVPKEPDYELSPYTGLTRQHWIDAAQYILDGIFQHVKDLDAPVLVPRYEDRITYPNAETPKWKERAEIFEGLARSFFIAAPLIENVPGAKAGGILLREYYKKQVLEACTPGSVNYVLSYDDLEHPEREDSLLNTYQQTVETCALVICLWVSRKVIWDTYTQAEKKVILDFIEGYALHETVPHNWRLFNMLDLAFLHMNGRPMDEEIMRHHAAMILRYYAGDGWYRDGHAFDYYSVWAFQMYAPLWCVWYGYEKEPYLAAKFEEYSNQFMENYPAMFDRDGWVNMWGRSGLYRNAATSAFTSNFLLRKNTADPGLGRRISSGALMQFLGRDDVMYEGAPALGFYRPFLPMIQPYSCAESPLWLGKAFLCLHLPADHPFWTEKEKNGAWEKMEKGETWETVLNGPGLCFSNHGDNGTTELRTAKVIRRQDDDRGMCGYAKLAYSTKYPWEAFTGKGCEAQMYMIQEEEGGKLHKPNALLWQGQKDRVLYRRCFFNYTSEMERHWLHCVELADFPVEEGLIRVDQLRTYRGGLKVTLGSYGFPDMGEVSVKYIEKEGAKAVILKGRDSQGREKQMAMTVFAAWENLELTESRETNADAENSIVICARLTREKLYGYEPSVMISQVITRESFREFTEKEIFSIRNISYADPQDCGGYGPVEIEMQNGRKITVDYSEAEGNLYI</sequence>
<proteinExistence type="predicted"/>
<feature type="domain" description="DUF2264" evidence="1">
    <location>
        <begin position="19"/>
        <end position="386"/>
    </location>
</feature>